<evidence type="ECO:0000313" key="2">
    <source>
        <dbReference type="EMBL" id="KAA8516885.1"/>
    </source>
</evidence>
<organism evidence="2 3">
    <name type="scientific">Nyssa sinensis</name>
    <dbReference type="NCBI Taxonomy" id="561372"/>
    <lineage>
        <taxon>Eukaryota</taxon>
        <taxon>Viridiplantae</taxon>
        <taxon>Streptophyta</taxon>
        <taxon>Embryophyta</taxon>
        <taxon>Tracheophyta</taxon>
        <taxon>Spermatophyta</taxon>
        <taxon>Magnoliopsida</taxon>
        <taxon>eudicotyledons</taxon>
        <taxon>Gunneridae</taxon>
        <taxon>Pentapetalae</taxon>
        <taxon>asterids</taxon>
        <taxon>Cornales</taxon>
        <taxon>Nyssaceae</taxon>
        <taxon>Nyssa</taxon>
    </lineage>
</organism>
<reference evidence="2 3" key="1">
    <citation type="submission" date="2019-09" db="EMBL/GenBank/DDBJ databases">
        <title>A chromosome-level genome assembly of the Chinese tupelo Nyssa sinensis.</title>
        <authorList>
            <person name="Yang X."/>
            <person name="Kang M."/>
            <person name="Yang Y."/>
            <person name="Xiong H."/>
            <person name="Wang M."/>
            <person name="Zhang Z."/>
            <person name="Wang Z."/>
            <person name="Wu H."/>
            <person name="Ma T."/>
            <person name="Liu J."/>
            <person name="Xi Z."/>
        </authorList>
    </citation>
    <scope>NUCLEOTIDE SEQUENCE [LARGE SCALE GENOMIC DNA]</scope>
    <source>
        <strain evidence="2">J267</strain>
        <tissue evidence="2">Leaf</tissue>
    </source>
</reference>
<proteinExistence type="predicted"/>
<feature type="chain" id="PRO_5023830753" description="Secreted protein" evidence="1">
    <location>
        <begin position="22"/>
        <end position="85"/>
    </location>
</feature>
<keyword evidence="3" id="KW-1185">Reference proteome</keyword>
<dbReference type="Proteomes" id="UP000325577">
    <property type="component" value="Linkage Group LG8"/>
</dbReference>
<keyword evidence="1" id="KW-0732">Signal</keyword>
<protein>
    <recommendedName>
        <fullName evidence="4">Secreted protein</fullName>
    </recommendedName>
</protein>
<dbReference type="EMBL" id="CM018051">
    <property type="protein sequence ID" value="KAA8516885.1"/>
    <property type="molecule type" value="Genomic_DNA"/>
</dbReference>
<feature type="signal peptide" evidence="1">
    <location>
        <begin position="1"/>
        <end position="21"/>
    </location>
</feature>
<gene>
    <name evidence="2" type="ORF">F0562_017297</name>
</gene>
<evidence type="ECO:0000256" key="1">
    <source>
        <dbReference type="SAM" id="SignalP"/>
    </source>
</evidence>
<dbReference type="AlphaFoldDB" id="A0A5J4ZE93"/>
<evidence type="ECO:0000313" key="3">
    <source>
        <dbReference type="Proteomes" id="UP000325577"/>
    </source>
</evidence>
<name>A0A5J4ZE93_9ASTE</name>
<accession>A0A5J4ZE93</accession>
<evidence type="ECO:0008006" key="4">
    <source>
        <dbReference type="Google" id="ProtNLM"/>
    </source>
</evidence>
<sequence>MLIFFSFFVFLLILLPKQPSSKKRFDKFSWWGCCTLFLVTTVNEDWLAWITILEINLAESDEKKLGWQRTRKSLILGSNIKNHTN</sequence>